<dbReference type="PANTHER" id="PTHR45947">
    <property type="entry name" value="SULFOQUINOVOSYL TRANSFERASE SQD2"/>
    <property type="match status" value="1"/>
</dbReference>
<evidence type="ECO:0000259" key="1">
    <source>
        <dbReference type="Pfam" id="PF13439"/>
    </source>
</evidence>
<dbReference type="EMBL" id="LDUG01000018">
    <property type="protein sequence ID" value="KVW97087.1"/>
    <property type="molecule type" value="Genomic_DNA"/>
</dbReference>
<keyword evidence="3" id="KW-1185">Reference proteome</keyword>
<gene>
    <name evidence="2" type="ORF">ABW22_05320</name>
</gene>
<evidence type="ECO:0000313" key="2">
    <source>
        <dbReference type="EMBL" id="KVW97087.1"/>
    </source>
</evidence>
<dbReference type="AlphaFoldDB" id="A0A106BR35"/>
<dbReference type="GO" id="GO:0016757">
    <property type="term" value="F:glycosyltransferase activity"/>
    <property type="evidence" value="ECO:0007669"/>
    <property type="project" value="TreeGrafter"/>
</dbReference>
<dbReference type="STRING" id="1123392.GCA_000376425_00704"/>
<organism evidence="2 3">
    <name type="scientific">Thiobacillus denitrificans</name>
    <dbReference type="NCBI Taxonomy" id="36861"/>
    <lineage>
        <taxon>Bacteria</taxon>
        <taxon>Pseudomonadati</taxon>
        <taxon>Pseudomonadota</taxon>
        <taxon>Betaproteobacteria</taxon>
        <taxon>Nitrosomonadales</taxon>
        <taxon>Thiobacillaceae</taxon>
        <taxon>Thiobacillus</taxon>
    </lineage>
</organism>
<dbReference type="InterPro" id="IPR050194">
    <property type="entry name" value="Glycosyltransferase_grp1"/>
</dbReference>
<dbReference type="SUPFAM" id="SSF53756">
    <property type="entry name" value="UDP-Glycosyltransferase/glycogen phosphorylase"/>
    <property type="match status" value="1"/>
</dbReference>
<accession>A0A106BR35</accession>
<dbReference type="CDD" id="cd03814">
    <property type="entry name" value="GT4-like"/>
    <property type="match status" value="1"/>
</dbReference>
<dbReference type="Gene3D" id="3.40.50.2000">
    <property type="entry name" value="Glycogen Phosphorylase B"/>
    <property type="match status" value="2"/>
</dbReference>
<dbReference type="Pfam" id="PF13439">
    <property type="entry name" value="Glyco_transf_4"/>
    <property type="match status" value="1"/>
</dbReference>
<dbReference type="PATRIC" id="fig|36861.3.peg.526"/>
<feature type="domain" description="Glycosyltransferase subfamily 4-like N-terminal" evidence="1">
    <location>
        <begin position="31"/>
        <end position="199"/>
    </location>
</feature>
<dbReference type="GO" id="GO:0016787">
    <property type="term" value="F:hydrolase activity"/>
    <property type="evidence" value="ECO:0007669"/>
    <property type="project" value="UniProtKB-KW"/>
</dbReference>
<protein>
    <submittedName>
        <fullName evidence="2">Glycoside hydrolase</fullName>
    </submittedName>
</protein>
<name>A0A106BR35_THIDE</name>
<comment type="caution">
    <text evidence="2">The sequence shown here is derived from an EMBL/GenBank/DDBJ whole genome shotgun (WGS) entry which is preliminary data.</text>
</comment>
<sequence length="410" mass="44894">MDAAEFTCQTLPSMRPQLRIAMVTETYPPEVNGVAMTLGRLVNGLQVRNHQVQLIRPRQHADDQPQPTATLSEHLQRGIALPRYDGLKMGLPAKAALTRLWTKQRPDVVQIATEGPLGWSALAAANKLRLPVASDFHTNFHSYSSHYGFGLLRRAIVAYLRKFHNKAAVTLVPTEGIRRELLGYGYENIEIIGRGVDTKLFHPGRRDPALRARWGMSENDTVALYVGRLAAEKNLALVFRAFDAMRETHPASRLVLVGDGPERASWQSRRPDAIFCGTQIGETLAAHYASADVFLFPSLTETWGNVTIEAMASGLAVVAYDCAAAEEVIRHGENGLKAPPEDEAAFIAQAVALAPATALQRRLGTAAAVRAAQLSWDAIIDSFEQVLLRLAQPQPAPDEQLDWSSAARTG</sequence>
<dbReference type="Pfam" id="PF13692">
    <property type="entry name" value="Glyco_trans_1_4"/>
    <property type="match status" value="1"/>
</dbReference>
<proteinExistence type="predicted"/>
<keyword evidence="2" id="KW-0378">Hydrolase</keyword>
<reference evidence="2 3" key="1">
    <citation type="journal article" date="2015" name="Appl. Environ. Microbiol.">
        <title>Aerobic and Anaerobic Thiosulfate Oxidation by a Cold-Adapted, Subglacial Chemoautotroph.</title>
        <authorList>
            <person name="Harrold Z.R."/>
            <person name="Skidmore M.L."/>
            <person name="Hamilton T.L."/>
            <person name="Desch L."/>
            <person name="Amada K."/>
            <person name="van Gelder W."/>
            <person name="Glover K."/>
            <person name="Roden E.E."/>
            <person name="Boyd E.S."/>
        </authorList>
    </citation>
    <scope>NUCLEOTIDE SEQUENCE [LARGE SCALE GENOMIC DNA]</scope>
    <source>
        <strain evidence="2 3">RG</strain>
    </source>
</reference>
<evidence type="ECO:0000313" key="3">
    <source>
        <dbReference type="Proteomes" id="UP000064243"/>
    </source>
</evidence>
<dbReference type="RefSeq" id="WP_059753664.1">
    <property type="nucleotide sequence ID" value="NZ_LDUG01000018.1"/>
</dbReference>
<dbReference type="Proteomes" id="UP000064243">
    <property type="component" value="Unassembled WGS sequence"/>
</dbReference>
<dbReference type="PANTHER" id="PTHR45947:SF3">
    <property type="entry name" value="SULFOQUINOVOSYL TRANSFERASE SQD2"/>
    <property type="match status" value="1"/>
</dbReference>
<dbReference type="InterPro" id="IPR028098">
    <property type="entry name" value="Glyco_trans_4-like_N"/>
</dbReference>